<feature type="domain" description="Actin homologue MreB-like C-terminal" evidence="2">
    <location>
        <begin position="210"/>
        <end position="333"/>
    </location>
</feature>
<organism evidence="3 4">
    <name type="scientific">Thermoanaerobacter uzonensis DSM 18761</name>
    <dbReference type="NCBI Taxonomy" id="1123369"/>
    <lineage>
        <taxon>Bacteria</taxon>
        <taxon>Bacillati</taxon>
        <taxon>Bacillota</taxon>
        <taxon>Clostridia</taxon>
        <taxon>Thermoanaerobacterales</taxon>
        <taxon>Thermoanaerobacteraceae</taxon>
        <taxon>Thermoanaerobacter</taxon>
    </lineage>
</organism>
<evidence type="ECO:0000259" key="1">
    <source>
        <dbReference type="Pfam" id="PF17989"/>
    </source>
</evidence>
<dbReference type="EMBL" id="FQUR01000011">
    <property type="protein sequence ID" value="SHE95318.1"/>
    <property type="molecule type" value="Genomic_DNA"/>
</dbReference>
<dbReference type="CDD" id="cd24025">
    <property type="entry name" value="ASKHA_NBD_ParM_pCBH-like"/>
    <property type="match status" value="1"/>
</dbReference>
<sequence>MWRKVNAPIKAFFIFAKKGGGVRMFKIGLDLGYGYVKGVNEAGKTVLFPSLVGNAYQRNLIGLFGQNLNNLIENMHVVLRNGKEGQEEYFIGDLARREGRNVSYAFDENKINHPNTKAVLASASALLFPPNDEPVHIVSGLPLEQYIHQKDELKEMLKNFKAMVEFKGYNILKIVKFDRVTVFPQAAGAVYYAIMDDLQKYLIKGSYIGLIDIGYRTTDYIVFVIDGKLSLREDLSGTLDIGMSQLSNAADKLFTQKTGSKLDIPELIQLVNEGSIFYRGKVLNFEKELNEVKLEISRVIQDRIKAVWGSKLDFFNTIFLAGGGAVSLFDSLKNLYENTVLVKNSQFANAKGFLKVAELEEKKERDRE</sequence>
<dbReference type="Pfam" id="PF17989">
    <property type="entry name" value="ALP_N"/>
    <property type="match status" value="1"/>
</dbReference>
<dbReference type="InterPro" id="IPR049067">
    <property type="entry name" value="MreB-like_C"/>
</dbReference>
<protein>
    <submittedName>
        <fullName evidence="3">Plasmid segregation actin-type ATPase ParM</fullName>
    </submittedName>
</protein>
<accession>A0A1M4XPF0</accession>
<feature type="domain" description="Actin-like protein N-terminal" evidence="1">
    <location>
        <begin position="28"/>
        <end position="188"/>
    </location>
</feature>
<dbReference type="Pfam" id="PF21522">
    <property type="entry name" value="MreB-like_C"/>
    <property type="match status" value="1"/>
</dbReference>
<dbReference type="InterPro" id="IPR043129">
    <property type="entry name" value="ATPase_NBD"/>
</dbReference>
<dbReference type="AlphaFoldDB" id="A0A1M4XPF0"/>
<dbReference type="SUPFAM" id="SSF53067">
    <property type="entry name" value="Actin-like ATPase domain"/>
    <property type="match status" value="2"/>
</dbReference>
<evidence type="ECO:0000313" key="4">
    <source>
        <dbReference type="Proteomes" id="UP000184127"/>
    </source>
</evidence>
<reference evidence="4" key="1">
    <citation type="submission" date="2016-11" db="EMBL/GenBank/DDBJ databases">
        <authorList>
            <person name="Varghese N."/>
            <person name="Submissions S."/>
        </authorList>
    </citation>
    <scope>NUCLEOTIDE SEQUENCE [LARGE SCALE GENOMIC DNA]</scope>
    <source>
        <strain evidence="4">DSM 18761</strain>
    </source>
</reference>
<proteinExistence type="predicted"/>
<dbReference type="Gene3D" id="3.30.420.40">
    <property type="match status" value="2"/>
</dbReference>
<dbReference type="InterPro" id="IPR040607">
    <property type="entry name" value="ALP_N"/>
</dbReference>
<name>A0A1M4XPF0_9THEO</name>
<dbReference type="Proteomes" id="UP000184127">
    <property type="component" value="Unassembled WGS sequence"/>
</dbReference>
<evidence type="ECO:0000313" key="3">
    <source>
        <dbReference type="EMBL" id="SHE95318.1"/>
    </source>
</evidence>
<gene>
    <name evidence="3" type="ORF">SAMN02745195_01538</name>
</gene>
<evidence type="ECO:0000259" key="2">
    <source>
        <dbReference type="Pfam" id="PF21522"/>
    </source>
</evidence>
<keyword evidence="4" id="KW-1185">Reference proteome</keyword>